<accession>A0A7S2TJ46</accession>
<proteinExistence type="predicted"/>
<feature type="transmembrane region" description="Helical" evidence="2">
    <location>
        <begin position="28"/>
        <end position="52"/>
    </location>
</feature>
<keyword evidence="2" id="KW-0812">Transmembrane</keyword>
<evidence type="ECO:0000313" key="3">
    <source>
        <dbReference type="EMBL" id="CAD9753092.1"/>
    </source>
</evidence>
<sequence length="309" mass="35223">MTMASRCRLEEDFFEDLQIIFWILKDTFWALLFPALSILFGIAATVLQVIFLRRQWDLLASRFDNAATLFWISGNFTWMIGETFYEPEDTDINLGNTPAIEPNIDEYNKFKYGAIAQFSLSVGVLLVFYLCYFRKAYADTPESVDRMLCFPTLKAYEDTHTIFWVFKDFFWALELGPLAVISALLTISIGVHVLVLRYRQSFREFWNALCLVLWITGSATWMIGELYENDKGRRAAASFYALAVISVITYGIGKLLQADDPRPANEAAVELEDVKSAVISDDGNAIDNEDPIGDDDPRLSEELVTEELL</sequence>
<dbReference type="EMBL" id="HBHP01007316">
    <property type="protein sequence ID" value="CAD9753092.1"/>
    <property type="molecule type" value="Transcribed_RNA"/>
</dbReference>
<reference evidence="3" key="1">
    <citation type="submission" date="2021-01" db="EMBL/GenBank/DDBJ databases">
        <authorList>
            <person name="Corre E."/>
            <person name="Pelletier E."/>
            <person name="Niang G."/>
            <person name="Scheremetjew M."/>
            <person name="Finn R."/>
            <person name="Kale V."/>
            <person name="Holt S."/>
            <person name="Cochrane G."/>
            <person name="Meng A."/>
            <person name="Brown T."/>
            <person name="Cohen L."/>
        </authorList>
    </citation>
    <scope>NUCLEOTIDE SEQUENCE</scope>
    <source>
        <strain evidence="3">CCMP622</strain>
    </source>
</reference>
<dbReference type="AlphaFoldDB" id="A0A7S2TJ46"/>
<evidence type="ECO:0000256" key="2">
    <source>
        <dbReference type="SAM" id="Phobius"/>
    </source>
</evidence>
<keyword evidence="2" id="KW-1133">Transmembrane helix</keyword>
<protein>
    <submittedName>
        <fullName evidence="3">Uncharacterized protein</fullName>
    </submittedName>
</protein>
<gene>
    <name evidence="3" type="ORF">LSP00402_LOCUS4531</name>
</gene>
<name>A0A7S2TJ46_9EUKA</name>
<organism evidence="3">
    <name type="scientific">Lotharella oceanica</name>
    <dbReference type="NCBI Taxonomy" id="641309"/>
    <lineage>
        <taxon>Eukaryota</taxon>
        <taxon>Sar</taxon>
        <taxon>Rhizaria</taxon>
        <taxon>Cercozoa</taxon>
        <taxon>Chlorarachniophyceae</taxon>
        <taxon>Lotharella</taxon>
    </lineage>
</organism>
<keyword evidence="2" id="KW-0472">Membrane</keyword>
<evidence type="ECO:0000256" key="1">
    <source>
        <dbReference type="SAM" id="MobiDB-lite"/>
    </source>
</evidence>
<feature type="transmembrane region" description="Helical" evidence="2">
    <location>
        <begin position="235"/>
        <end position="253"/>
    </location>
</feature>
<feature type="transmembrane region" description="Helical" evidence="2">
    <location>
        <begin position="205"/>
        <end position="223"/>
    </location>
</feature>
<feature type="region of interest" description="Disordered" evidence="1">
    <location>
        <begin position="280"/>
        <end position="309"/>
    </location>
</feature>
<feature type="transmembrane region" description="Helical" evidence="2">
    <location>
        <begin position="112"/>
        <end position="130"/>
    </location>
</feature>
<feature type="transmembrane region" description="Helical" evidence="2">
    <location>
        <begin position="175"/>
        <end position="198"/>
    </location>
</feature>